<name>A0A699HRH4_TANCI</name>
<protein>
    <submittedName>
        <fullName evidence="2">Uncharacterized protein</fullName>
    </submittedName>
</protein>
<evidence type="ECO:0000313" key="2">
    <source>
        <dbReference type="EMBL" id="GEY71382.1"/>
    </source>
</evidence>
<comment type="caution">
    <text evidence="2">The sequence shown here is derived from an EMBL/GenBank/DDBJ whole genome shotgun (WGS) entry which is preliminary data.</text>
</comment>
<feature type="region of interest" description="Disordered" evidence="1">
    <location>
        <begin position="36"/>
        <end position="65"/>
    </location>
</feature>
<gene>
    <name evidence="2" type="ORF">Tci_443356</name>
</gene>
<dbReference type="AlphaFoldDB" id="A0A699HRH4"/>
<sequence length="278" mass="30953">KPARKVTEVPQPSETIEIVVDEAVYKELNDRLMRSATTASSLEADQDNESSDEETLGEDASRHGRIDDIDANEDITLVNIQADAEMFDADKDLGDKEEVAIDAIPFAVKSLGIVDCKIYKEGKKSYYQIIRADGKLKMYMFFSQMLTSFDIEDLEHLYKSVKAKIMSSSNHPIILYDSNVDDAFSSTNIPNYTSALPNYSPASPGNTFSDLLENLTQNLLAALAILPFHDDPYMKVMQAYNAELPIQAPIAAPPSPVLSSQFDSRDFFLPKEILPPQK</sequence>
<organism evidence="2">
    <name type="scientific">Tanacetum cinerariifolium</name>
    <name type="common">Dalmatian daisy</name>
    <name type="synonym">Chrysanthemum cinerariifolium</name>
    <dbReference type="NCBI Taxonomy" id="118510"/>
    <lineage>
        <taxon>Eukaryota</taxon>
        <taxon>Viridiplantae</taxon>
        <taxon>Streptophyta</taxon>
        <taxon>Embryophyta</taxon>
        <taxon>Tracheophyta</taxon>
        <taxon>Spermatophyta</taxon>
        <taxon>Magnoliopsida</taxon>
        <taxon>eudicotyledons</taxon>
        <taxon>Gunneridae</taxon>
        <taxon>Pentapetalae</taxon>
        <taxon>asterids</taxon>
        <taxon>campanulids</taxon>
        <taxon>Asterales</taxon>
        <taxon>Asteraceae</taxon>
        <taxon>Asteroideae</taxon>
        <taxon>Anthemideae</taxon>
        <taxon>Anthemidinae</taxon>
        <taxon>Tanacetum</taxon>
    </lineage>
</organism>
<proteinExistence type="predicted"/>
<accession>A0A699HRH4</accession>
<feature type="non-terminal residue" evidence="2">
    <location>
        <position position="1"/>
    </location>
</feature>
<feature type="compositionally biased region" description="Acidic residues" evidence="1">
    <location>
        <begin position="44"/>
        <end position="57"/>
    </location>
</feature>
<reference evidence="2" key="1">
    <citation type="journal article" date="2019" name="Sci. Rep.">
        <title>Draft genome of Tanacetum cinerariifolium, the natural source of mosquito coil.</title>
        <authorList>
            <person name="Yamashiro T."/>
            <person name="Shiraishi A."/>
            <person name="Satake H."/>
            <person name="Nakayama K."/>
        </authorList>
    </citation>
    <scope>NUCLEOTIDE SEQUENCE</scope>
</reference>
<dbReference type="EMBL" id="BKCJ010202691">
    <property type="protein sequence ID" value="GEY71382.1"/>
    <property type="molecule type" value="Genomic_DNA"/>
</dbReference>
<evidence type="ECO:0000256" key="1">
    <source>
        <dbReference type="SAM" id="MobiDB-lite"/>
    </source>
</evidence>